<dbReference type="InterPro" id="IPR023696">
    <property type="entry name" value="Ureohydrolase_dom_sf"/>
</dbReference>
<reference evidence="5" key="1">
    <citation type="journal article" date="2019" name="Int. J. Syst. Evol. Microbiol.">
        <title>The Global Catalogue of Microorganisms (GCM) 10K type strain sequencing project: providing services to taxonomists for standard genome sequencing and annotation.</title>
        <authorList>
            <consortium name="The Broad Institute Genomics Platform"/>
            <consortium name="The Broad Institute Genome Sequencing Center for Infectious Disease"/>
            <person name="Wu L."/>
            <person name="Ma J."/>
        </authorList>
    </citation>
    <scope>NUCLEOTIDE SEQUENCE [LARGE SCALE GENOMIC DNA]</scope>
    <source>
        <strain evidence="5">KCTC 42662</strain>
    </source>
</reference>
<dbReference type="InterPro" id="IPR044150">
    <property type="entry name" value="HDAC_classIV"/>
</dbReference>
<dbReference type="Gene3D" id="3.40.800.20">
    <property type="entry name" value="Histone deacetylase domain"/>
    <property type="match status" value="1"/>
</dbReference>
<sequence length="301" mass="33968">MLYIAHHPAYLHPVREGHRFPMLKYDLIPQQLLLEGVVSPENFFQPGLVEKPTLLLVHELHYVDSLFDLTLDPKMVRRIGFPLSTSLVERERLIVDGTIQTSLHALKSGISFNTAGGTHHAGRDFGEGFCLFNDQAVGAAYMLRHGWAKRILIIDLDVHQGNGTAHIFHDHPNVFTFSMHGEKNFPFIKEQSFLDVGLADGIGDDVYMQMLEVNLEQLFTTIRPDFVFYQAGVDVLMTDKLGKLTMTIQGCRRRDELVFQYCKCFGTAVQVSMGGGYSVQLKDIVRAHVNTFKVGMKIFGL</sequence>
<dbReference type="Pfam" id="PF00850">
    <property type="entry name" value="Hist_deacetyl"/>
    <property type="match status" value="1"/>
</dbReference>
<feature type="domain" description="Histone deacetylase" evidence="3">
    <location>
        <begin position="24"/>
        <end position="290"/>
    </location>
</feature>
<evidence type="ECO:0000313" key="5">
    <source>
        <dbReference type="Proteomes" id="UP001597545"/>
    </source>
</evidence>
<dbReference type="EMBL" id="JBHULR010000003">
    <property type="protein sequence ID" value="MFD2547531.1"/>
    <property type="molecule type" value="Genomic_DNA"/>
</dbReference>
<dbReference type="InterPro" id="IPR023801">
    <property type="entry name" value="His_deacetylse_dom"/>
</dbReference>
<comment type="caution">
    <text evidence="4">The sequence shown here is derived from an EMBL/GenBank/DDBJ whole genome shotgun (WGS) entry which is preliminary data.</text>
</comment>
<comment type="similarity">
    <text evidence="1">Belongs to the histone deacetylase family.</text>
</comment>
<evidence type="ECO:0000313" key="4">
    <source>
        <dbReference type="EMBL" id="MFD2547531.1"/>
    </source>
</evidence>
<evidence type="ECO:0000256" key="1">
    <source>
        <dbReference type="ARBA" id="ARBA00005947"/>
    </source>
</evidence>
<keyword evidence="5" id="KW-1185">Reference proteome</keyword>
<dbReference type="InterPro" id="IPR000286">
    <property type="entry name" value="HDACs"/>
</dbReference>
<keyword evidence="2" id="KW-0378">Hydrolase</keyword>
<dbReference type="PANTHER" id="PTHR10625">
    <property type="entry name" value="HISTONE DEACETYLASE HDAC1-RELATED"/>
    <property type="match status" value="1"/>
</dbReference>
<gene>
    <name evidence="4" type="ORF">ACFSR5_07735</name>
</gene>
<dbReference type="Proteomes" id="UP001597545">
    <property type="component" value="Unassembled WGS sequence"/>
</dbReference>
<dbReference type="RefSeq" id="WP_380902373.1">
    <property type="nucleotide sequence ID" value="NZ_JBHUEG010000007.1"/>
</dbReference>
<dbReference type="SUPFAM" id="SSF52768">
    <property type="entry name" value="Arginase/deacetylase"/>
    <property type="match status" value="1"/>
</dbReference>
<dbReference type="CDD" id="cd09993">
    <property type="entry name" value="HDAC_classIV"/>
    <property type="match status" value="1"/>
</dbReference>
<dbReference type="InterPro" id="IPR037138">
    <property type="entry name" value="His_deacetylse_dom_sf"/>
</dbReference>
<accession>A0ABW5KFD0</accession>
<protein>
    <submittedName>
        <fullName evidence="4">Histone deacetylase</fullName>
    </submittedName>
</protein>
<evidence type="ECO:0000259" key="3">
    <source>
        <dbReference type="Pfam" id="PF00850"/>
    </source>
</evidence>
<name>A0ABW5KFD0_9SPHI</name>
<dbReference type="PRINTS" id="PR01270">
    <property type="entry name" value="HDASUPER"/>
</dbReference>
<dbReference type="PANTHER" id="PTHR10625:SF19">
    <property type="entry name" value="HISTONE DEACETYLASE 12"/>
    <property type="match status" value="1"/>
</dbReference>
<proteinExistence type="inferred from homology"/>
<evidence type="ECO:0000256" key="2">
    <source>
        <dbReference type="ARBA" id="ARBA00022801"/>
    </source>
</evidence>
<organism evidence="4 5">
    <name type="scientific">Sphingobacterium suaedae</name>
    <dbReference type="NCBI Taxonomy" id="1686402"/>
    <lineage>
        <taxon>Bacteria</taxon>
        <taxon>Pseudomonadati</taxon>
        <taxon>Bacteroidota</taxon>
        <taxon>Sphingobacteriia</taxon>
        <taxon>Sphingobacteriales</taxon>
        <taxon>Sphingobacteriaceae</taxon>
        <taxon>Sphingobacterium</taxon>
    </lineage>
</organism>